<keyword evidence="1" id="KW-0175">Coiled coil</keyword>
<evidence type="ECO:0008006" key="6">
    <source>
        <dbReference type="Google" id="ProtNLM"/>
    </source>
</evidence>
<evidence type="ECO:0000256" key="2">
    <source>
        <dbReference type="SAM" id="Phobius"/>
    </source>
</evidence>
<dbReference type="AlphaFoldDB" id="H2BX02"/>
<feature type="coiled-coil region" evidence="1">
    <location>
        <begin position="66"/>
        <end position="107"/>
    </location>
</feature>
<evidence type="ECO:0000256" key="3">
    <source>
        <dbReference type="SAM" id="SignalP"/>
    </source>
</evidence>
<keyword evidence="3" id="KW-0732">Signal</keyword>
<dbReference type="EMBL" id="JH594606">
    <property type="protein sequence ID" value="EHQ01954.1"/>
    <property type="molecule type" value="Genomic_DNA"/>
</dbReference>
<dbReference type="Proteomes" id="UP000003844">
    <property type="component" value="Unassembled WGS sequence"/>
</dbReference>
<keyword evidence="5" id="KW-1185">Reference proteome</keyword>
<feature type="transmembrane region" description="Helical" evidence="2">
    <location>
        <begin position="123"/>
        <end position="143"/>
    </location>
</feature>
<reference evidence="5" key="1">
    <citation type="journal article" date="2012" name="Stand. Genomic Sci.">
        <title>Genome sequence of the Antarctic rhodopsins-containing flavobacterium Gillisia limnaea type strain (R-8282(T)).</title>
        <authorList>
            <person name="Riedel T."/>
            <person name="Held B."/>
            <person name="Nolan M."/>
            <person name="Lucas S."/>
            <person name="Lapidus A."/>
            <person name="Tice H."/>
            <person name="Del Rio T.G."/>
            <person name="Cheng J.F."/>
            <person name="Han C."/>
            <person name="Tapia R."/>
            <person name="Goodwin L.A."/>
            <person name="Pitluck S."/>
            <person name="Liolios K."/>
            <person name="Mavromatis K."/>
            <person name="Pagani I."/>
            <person name="Ivanova N."/>
            <person name="Mikhailova N."/>
            <person name="Pati A."/>
            <person name="Chen A."/>
            <person name="Palaniappan K."/>
            <person name="Land M."/>
            <person name="Rohde M."/>
            <person name="Tindall B.J."/>
            <person name="Detter J.C."/>
            <person name="Goker M."/>
            <person name="Bristow J."/>
            <person name="Eisen J.A."/>
            <person name="Markowitz V."/>
            <person name="Hugenholtz P."/>
            <person name="Kyrpides N.C."/>
            <person name="Klenk H.P."/>
            <person name="Woyke T."/>
        </authorList>
    </citation>
    <scope>NUCLEOTIDE SEQUENCE [LARGE SCALE GENOMIC DNA]</scope>
    <source>
        <strain evidence="5">DSM 15749 / LMG 21470 / R-8282</strain>
    </source>
</reference>
<evidence type="ECO:0000256" key="1">
    <source>
        <dbReference type="SAM" id="Coils"/>
    </source>
</evidence>
<dbReference type="STRING" id="865937.Gilli_1287"/>
<feature type="chain" id="PRO_5003560481" description="tRNA (Guanine-N1)-methyltransferase" evidence="3">
    <location>
        <begin position="21"/>
        <end position="194"/>
    </location>
</feature>
<evidence type="ECO:0000313" key="4">
    <source>
        <dbReference type="EMBL" id="EHQ01954.1"/>
    </source>
</evidence>
<name>H2BX02_GILLR</name>
<proteinExistence type="predicted"/>
<keyword evidence="2" id="KW-0812">Transmembrane</keyword>
<dbReference type="Gene3D" id="1.20.1170.10">
    <property type="match status" value="1"/>
</dbReference>
<evidence type="ECO:0000313" key="5">
    <source>
        <dbReference type="Proteomes" id="UP000003844"/>
    </source>
</evidence>
<keyword evidence="2" id="KW-0472">Membrane</keyword>
<dbReference type="eggNOG" id="ENOG502ZC2G">
    <property type="taxonomic scope" value="Bacteria"/>
</dbReference>
<gene>
    <name evidence="4" type="ORF">Gilli_1287</name>
</gene>
<organism evidence="4 5">
    <name type="scientific">Gillisia limnaea (strain DSM 15749 / LMG 21470 / R-8282)</name>
    <dbReference type="NCBI Taxonomy" id="865937"/>
    <lineage>
        <taxon>Bacteria</taxon>
        <taxon>Pseudomonadati</taxon>
        <taxon>Bacteroidota</taxon>
        <taxon>Flavobacteriia</taxon>
        <taxon>Flavobacteriales</taxon>
        <taxon>Flavobacteriaceae</taxon>
        <taxon>Gillisia</taxon>
    </lineage>
</organism>
<dbReference type="RefSeq" id="WP_006988271.1">
    <property type="nucleotide sequence ID" value="NZ_JH594606.1"/>
</dbReference>
<accession>H2BX02</accession>
<protein>
    <recommendedName>
        <fullName evidence="6">tRNA (Guanine-N1)-methyltransferase</fullName>
    </recommendedName>
</protein>
<sequence length="194" mass="22380">MNKPLIFSILLLTFNFSVIAQDYNSGESPVEEELTNLIEKSNDYQGFKVVDYNELITLKKNTSEFISKLNNEITTQKNTIDQHQQEISELKSELETTRQNLEKVTAEKDAISFLGIPFSKSGYMSLMWGIIIVLIIALLFFIFRFKKGHAQTSEARQNLSATEKEFEVYRAKALEKEQRLGRLLQDERNKASDK</sequence>
<dbReference type="OrthoDB" id="981213at2"/>
<feature type="signal peptide" evidence="3">
    <location>
        <begin position="1"/>
        <end position="20"/>
    </location>
</feature>
<dbReference type="SUPFAM" id="SSF58100">
    <property type="entry name" value="Bacterial hemolysins"/>
    <property type="match status" value="1"/>
</dbReference>
<dbReference type="HOGENOM" id="CLU_108467_0_0_10"/>
<keyword evidence="2" id="KW-1133">Transmembrane helix</keyword>